<gene>
    <name evidence="1" type="ORF">VTK73DRAFT_8790</name>
</gene>
<proteinExistence type="predicted"/>
<evidence type="ECO:0000313" key="1">
    <source>
        <dbReference type="EMBL" id="KAL1877337.1"/>
    </source>
</evidence>
<dbReference type="Proteomes" id="UP001586593">
    <property type="component" value="Unassembled WGS sequence"/>
</dbReference>
<reference evidence="1 2" key="1">
    <citation type="journal article" date="2024" name="Commun. Biol.">
        <title>Comparative genomic analysis of thermophilic fungi reveals convergent evolutionary adaptations and gene losses.</title>
        <authorList>
            <person name="Steindorff A.S."/>
            <person name="Aguilar-Pontes M.V."/>
            <person name="Robinson A.J."/>
            <person name="Andreopoulos B."/>
            <person name="LaButti K."/>
            <person name="Kuo A."/>
            <person name="Mondo S."/>
            <person name="Riley R."/>
            <person name="Otillar R."/>
            <person name="Haridas S."/>
            <person name="Lipzen A."/>
            <person name="Grimwood J."/>
            <person name="Schmutz J."/>
            <person name="Clum A."/>
            <person name="Reid I.D."/>
            <person name="Moisan M.C."/>
            <person name="Butler G."/>
            <person name="Nguyen T.T.M."/>
            <person name="Dewar K."/>
            <person name="Conant G."/>
            <person name="Drula E."/>
            <person name="Henrissat B."/>
            <person name="Hansel C."/>
            <person name="Singer S."/>
            <person name="Hutchinson M.I."/>
            <person name="de Vries R.P."/>
            <person name="Natvig D.O."/>
            <person name="Powell A.J."/>
            <person name="Tsang A."/>
            <person name="Grigoriev I.V."/>
        </authorList>
    </citation>
    <scope>NUCLEOTIDE SEQUENCE [LARGE SCALE GENOMIC DNA]</scope>
    <source>
        <strain evidence="1 2">ATCC 24622</strain>
    </source>
</reference>
<organism evidence="1 2">
    <name type="scientific">Phialemonium thermophilum</name>
    <dbReference type="NCBI Taxonomy" id="223376"/>
    <lineage>
        <taxon>Eukaryota</taxon>
        <taxon>Fungi</taxon>
        <taxon>Dikarya</taxon>
        <taxon>Ascomycota</taxon>
        <taxon>Pezizomycotina</taxon>
        <taxon>Sordariomycetes</taxon>
        <taxon>Sordariomycetidae</taxon>
        <taxon>Cephalothecales</taxon>
        <taxon>Cephalothecaceae</taxon>
        <taxon>Phialemonium</taxon>
    </lineage>
</organism>
<dbReference type="EMBL" id="JAZHXJ010000067">
    <property type="protein sequence ID" value="KAL1877337.1"/>
    <property type="molecule type" value="Genomic_DNA"/>
</dbReference>
<keyword evidence="2" id="KW-1185">Reference proteome</keyword>
<name>A0ABR3XMX5_9PEZI</name>
<protein>
    <submittedName>
        <fullName evidence="1">Uncharacterized protein</fullName>
    </submittedName>
</protein>
<evidence type="ECO:0000313" key="2">
    <source>
        <dbReference type="Proteomes" id="UP001586593"/>
    </source>
</evidence>
<sequence length="163" mass="17788">MAWVRAREVLQGKGLPPWIIGRVIGFVVFIGKHLPYIPNVGRSVEDPPKSQRLYLPPVRCVGVIEQVSIGCRLAAAGHLTDLLQQEPHQVPRPGLVDPRRNPTLRPGPYHAFTALCGPKGICSERVRNVVGKSISEGVGIALFPTSCWPKKKSLSVIQVTSTC</sequence>
<comment type="caution">
    <text evidence="1">The sequence shown here is derived from an EMBL/GenBank/DDBJ whole genome shotgun (WGS) entry which is preliminary data.</text>
</comment>
<accession>A0ABR3XMX5</accession>